<dbReference type="PROSITE" id="PS50231">
    <property type="entry name" value="RICIN_B_LECTIN"/>
    <property type="match status" value="1"/>
</dbReference>
<keyword evidence="4" id="KW-1185">Reference proteome</keyword>
<dbReference type="SMART" id="SM00458">
    <property type="entry name" value="RICIN"/>
    <property type="match status" value="1"/>
</dbReference>
<dbReference type="EMBL" id="RSCE01000009">
    <property type="protein sequence ID" value="RSH79591.1"/>
    <property type="molecule type" value="Genomic_DNA"/>
</dbReference>
<dbReference type="STRING" id="105984.A0A427XL26"/>
<reference evidence="3 4" key="1">
    <citation type="submission" date="2018-11" db="EMBL/GenBank/DDBJ databases">
        <title>Genome sequence of Apiotrichum porosum DSM 27194.</title>
        <authorList>
            <person name="Aliyu H."/>
            <person name="Gorte O."/>
            <person name="Ochsenreither K."/>
        </authorList>
    </citation>
    <scope>NUCLEOTIDE SEQUENCE [LARGE SCALE GENOMIC DNA]</scope>
    <source>
        <strain evidence="3 4">DSM 27194</strain>
    </source>
</reference>
<feature type="signal peptide" evidence="1">
    <location>
        <begin position="1"/>
        <end position="16"/>
    </location>
</feature>
<evidence type="ECO:0000313" key="4">
    <source>
        <dbReference type="Proteomes" id="UP000279236"/>
    </source>
</evidence>
<evidence type="ECO:0000313" key="3">
    <source>
        <dbReference type="EMBL" id="RSH79591.1"/>
    </source>
</evidence>
<evidence type="ECO:0000256" key="1">
    <source>
        <dbReference type="SAM" id="SignalP"/>
    </source>
</evidence>
<dbReference type="InterPro" id="IPR000772">
    <property type="entry name" value="Ricin_B_lectin"/>
</dbReference>
<gene>
    <name evidence="3" type="ORF">EHS24_009241</name>
</gene>
<dbReference type="SUPFAM" id="SSF50370">
    <property type="entry name" value="Ricin B-like lectins"/>
    <property type="match status" value="1"/>
</dbReference>
<accession>A0A427XL26</accession>
<sequence length="436" mass="46478">MLPLLWAHLLVTTANAQVTATGPNGPTNPSAPGFAAVGSTVDQNSNARLLTVNAIDDFCLYAPQNPNSKIGDVEESVVAWCTKPRNNARLIPDGTIKSAQFVKTPAYVQVSGWWDGTKLDIMSGDQGGELDPHGATGEGNPVGGNVTTNVATGHDVFYEEWMAFVSYDQFCVRICTSNVNGVTVAKQCDHIYDLMGCQWVMAIDNFYGMSGFESCDSDIAAAPGVYGQSTWYQGQQPTPASPAFLPKRSNCKSYATISNGINTNNWKVAAPVTLLGGGGSSQPSTTTTQPTSTPSGIITQLHPNGNSGYCVDVQGANFANGTPVQVYQCNGTPAQNFQLVRNAAGQVRVSGTNFCLDAGENPGNGSKLKIWQCYAGLKQQTWWYTGDNRLAIYNGGLCVDLTDGHLTNGNQLQVWSCSSGNNNQVFTSGLVARRRR</sequence>
<dbReference type="Pfam" id="PF00652">
    <property type="entry name" value="Ricin_B_lectin"/>
    <property type="match status" value="1"/>
</dbReference>
<dbReference type="AlphaFoldDB" id="A0A427XL26"/>
<feature type="chain" id="PRO_5019310608" description="Ricin B lectin domain-containing protein" evidence="1">
    <location>
        <begin position="17"/>
        <end position="436"/>
    </location>
</feature>
<dbReference type="OrthoDB" id="2564904at2759"/>
<dbReference type="RefSeq" id="XP_028474700.1">
    <property type="nucleotide sequence ID" value="XM_028624532.1"/>
</dbReference>
<comment type="caution">
    <text evidence="3">The sequence shown here is derived from an EMBL/GenBank/DDBJ whole genome shotgun (WGS) entry which is preliminary data.</text>
</comment>
<dbReference type="Gene3D" id="2.80.10.50">
    <property type="match status" value="2"/>
</dbReference>
<feature type="domain" description="Ricin B lectin" evidence="2">
    <location>
        <begin position="295"/>
        <end position="429"/>
    </location>
</feature>
<protein>
    <recommendedName>
        <fullName evidence="2">Ricin B lectin domain-containing protein</fullName>
    </recommendedName>
</protein>
<keyword evidence="1" id="KW-0732">Signal</keyword>
<dbReference type="InterPro" id="IPR035992">
    <property type="entry name" value="Ricin_B-like_lectins"/>
</dbReference>
<dbReference type="CDD" id="cd00161">
    <property type="entry name" value="beta-trefoil_Ricin-like"/>
    <property type="match status" value="1"/>
</dbReference>
<organism evidence="3 4">
    <name type="scientific">Apiotrichum porosum</name>
    <dbReference type="NCBI Taxonomy" id="105984"/>
    <lineage>
        <taxon>Eukaryota</taxon>
        <taxon>Fungi</taxon>
        <taxon>Dikarya</taxon>
        <taxon>Basidiomycota</taxon>
        <taxon>Agaricomycotina</taxon>
        <taxon>Tremellomycetes</taxon>
        <taxon>Trichosporonales</taxon>
        <taxon>Trichosporonaceae</taxon>
        <taxon>Apiotrichum</taxon>
    </lineage>
</organism>
<name>A0A427XL26_9TREE</name>
<dbReference type="GeneID" id="39593784"/>
<evidence type="ECO:0000259" key="2">
    <source>
        <dbReference type="SMART" id="SM00458"/>
    </source>
</evidence>
<dbReference type="Proteomes" id="UP000279236">
    <property type="component" value="Unassembled WGS sequence"/>
</dbReference>
<proteinExistence type="predicted"/>